<protein>
    <submittedName>
        <fullName evidence="1">Uncharacterized protein</fullName>
    </submittedName>
</protein>
<evidence type="ECO:0000313" key="2">
    <source>
        <dbReference type="Proteomes" id="UP000192247"/>
    </source>
</evidence>
<keyword evidence="2" id="KW-1185">Reference proteome</keyword>
<name>A0A1V9XMI9_9ACAR</name>
<reference evidence="1 2" key="1">
    <citation type="journal article" date="2017" name="Gigascience">
        <title>Draft genome of the honey bee ectoparasitic mite, Tropilaelaps mercedesae, is shaped by the parasitic life history.</title>
        <authorList>
            <person name="Dong X."/>
            <person name="Armstrong S.D."/>
            <person name="Xia D."/>
            <person name="Makepeace B.L."/>
            <person name="Darby A.C."/>
            <person name="Kadowaki T."/>
        </authorList>
    </citation>
    <scope>NUCLEOTIDE SEQUENCE [LARGE SCALE GENOMIC DNA]</scope>
    <source>
        <strain evidence="1">Wuxi-XJTLU</strain>
    </source>
</reference>
<dbReference type="InParanoid" id="A0A1V9XMI9"/>
<proteinExistence type="predicted"/>
<gene>
    <name evidence="1" type="ORF">BIW11_08896</name>
</gene>
<accession>A0A1V9XMI9</accession>
<dbReference type="EMBL" id="MNPL01007550">
    <property type="protein sequence ID" value="OQR74696.1"/>
    <property type="molecule type" value="Genomic_DNA"/>
</dbReference>
<evidence type="ECO:0000313" key="1">
    <source>
        <dbReference type="EMBL" id="OQR74696.1"/>
    </source>
</evidence>
<sequence length="18" mass="1897">MAMSGIGQTCLCTLNKLI</sequence>
<dbReference type="AlphaFoldDB" id="A0A1V9XMI9"/>
<comment type="caution">
    <text evidence="1">The sequence shown here is derived from an EMBL/GenBank/DDBJ whole genome shotgun (WGS) entry which is preliminary data.</text>
</comment>
<dbReference type="Proteomes" id="UP000192247">
    <property type="component" value="Unassembled WGS sequence"/>
</dbReference>
<organism evidence="1 2">
    <name type="scientific">Tropilaelaps mercedesae</name>
    <dbReference type="NCBI Taxonomy" id="418985"/>
    <lineage>
        <taxon>Eukaryota</taxon>
        <taxon>Metazoa</taxon>
        <taxon>Ecdysozoa</taxon>
        <taxon>Arthropoda</taxon>
        <taxon>Chelicerata</taxon>
        <taxon>Arachnida</taxon>
        <taxon>Acari</taxon>
        <taxon>Parasitiformes</taxon>
        <taxon>Mesostigmata</taxon>
        <taxon>Gamasina</taxon>
        <taxon>Dermanyssoidea</taxon>
        <taxon>Laelapidae</taxon>
        <taxon>Tropilaelaps</taxon>
    </lineage>
</organism>